<dbReference type="InterPro" id="IPR000169">
    <property type="entry name" value="Pept_cys_AS"/>
</dbReference>
<dbReference type="Pfam" id="PF00648">
    <property type="entry name" value="Peptidase_C2"/>
    <property type="match status" value="1"/>
</dbReference>
<evidence type="ECO:0000256" key="4">
    <source>
        <dbReference type="ARBA" id="ARBA00022737"/>
    </source>
</evidence>
<dbReference type="SMART" id="SM00720">
    <property type="entry name" value="calpain_III"/>
    <property type="match status" value="1"/>
</dbReference>
<evidence type="ECO:0000256" key="8">
    <source>
        <dbReference type="PIRSR" id="PIRSR622684-1"/>
    </source>
</evidence>
<accession>A0A3P8TLU4</accession>
<dbReference type="Gene3D" id="1.10.238.10">
    <property type="entry name" value="EF-hand"/>
    <property type="match status" value="1"/>
</dbReference>
<keyword evidence="7" id="KW-0106">Calcium</keyword>
<protein>
    <recommendedName>
        <fullName evidence="11">Calpain catalytic domain-containing protein</fullName>
    </recommendedName>
</protein>
<evidence type="ECO:0000256" key="1">
    <source>
        <dbReference type="ARBA" id="ARBA00007623"/>
    </source>
</evidence>
<dbReference type="Ensembl" id="ENSAPET00000026279.1">
    <property type="protein sequence ID" value="ENSAPEP00000025606.1"/>
    <property type="gene ID" value="ENSAPEG00000018235.1"/>
</dbReference>
<evidence type="ECO:0000256" key="9">
    <source>
        <dbReference type="PROSITE-ProRule" id="PRU00239"/>
    </source>
</evidence>
<feature type="region of interest" description="Disordered" evidence="10">
    <location>
        <begin position="504"/>
        <end position="525"/>
    </location>
</feature>
<evidence type="ECO:0000256" key="7">
    <source>
        <dbReference type="ARBA" id="ARBA00022837"/>
    </source>
</evidence>
<dbReference type="InterPro" id="IPR022684">
    <property type="entry name" value="Calpain_cysteine_protease"/>
</dbReference>
<dbReference type="PANTHER" id="PTHR10183:SF302">
    <property type="entry name" value="CALPAIN-14"/>
    <property type="match status" value="1"/>
</dbReference>
<dbReference type="Pfam" id="PF01067">
    <property type="entry name" value="Calpain_III"/>
    <property type="match status" value="1"/>
</dbReference>
<dbReference type="CDD" id="cd16195">
    <property type="entry name" value="EFh_PEF_CAPN13_14"/>
    <property type="match status" value="1"/>
</dbReference>
<feature type="domain" description="Calpain catalytic" evidence="11">
    <location>
        <begin position="47"/>
        <end position="343"/>
    </location>
</feature>
<keyword evidence="5 9" id="KW-0378">Hydrolase</keyword>
<keyword evidence="6 9" id="KW-0788">Thiol protease</keyword>
<dbReference type="AlphaFoldDB" id="A0A3P8TLU4"/>
<dbReference type="CDD" id="cd00044">
    <property type="entry name" value="CysPc"/>
    <property type="match status" value="1"/>
</dbReference>
<keyword evidence="2 9" id="KW-0645">Protease</keyword>
<feature type="active site" evidence="8 9">
    <location>
        <position position="105"/>
    </location>
</feature>
<evidence type="ECO:0000256" key="6">
    <source>
        <dbReference type="ARBA" id="ARBA00022807"/>
    </source>
</evidence>
<dbReference type="SMART" id="SM00230">
    <property type="entry name" value="CysPc"/>
    <property type="match status" value="1"/>
</dbReference>
<evidence type="ECO:0000256" key="5">
    <source>
        <dbReference type="ARBA" id="ARBA00022801"/>
    </source>
</evidence>
<dbReference type="PRINTS" id="PR00704">
    <property type="entry name" value="CALPAIN"/>
</dbReference>
<dbReference type="SUPFAM" id="SSF54001">
    <property type="entry name" value="Cysteine proteinases"/>
    <property type="match status" value="1"/>
</dbReference>
<evidence type="ECO:0000259" key="11">
    <source>
        <dbReference type="PROSITE" id="PS50203"/>
    </source>
</evidence>
<dbReference type="InterPro" id="IPR022683">
    <property type="entry name" value="Calpain_III"/>
</dbReference>
<dbReference type="InterPro" id="IPR001300">
    <property type="entry name" value="Peptidase_C2_calpain_cat"/>
</dbReference>
<evidence type="ECO:0000313" key="12">
    <source>
        <dbReference type="Ensembl" id="ENSAPEP00000025606.1"/>
    </source>
</evidence>
<dbReference type="GO" id="GO:0046872">
    <property type="term" value="F:metal ion binding"/>
    <property type="evidence" value="ECO:0007669"/>
    <property type="project" value="UniProtKB-KW"/>
</dbReference>
<dbReference type="Gene3D" id="2.60.120.380">
    <property type="match status" value="1"/>
</dbReference>
<feature type="compositionally biased region" description="Basic and acidic residues" evidence="10">
    <location>
        <begin position="507"/>
        <end position="516"/>
    </location>
</feature>
<organism evidence="12 13">
    <name type="scientific">Amphiprion percula</name>
    <name type="common">Orange clownfish</name>
    <name type="synonym">Lutjanus percula</name>
    <dbReference type="NCBI Taxonomy" id="161767"/>
    <lineage>
        <taxon>Eukaryota</taxon>
        <taxon>Metazoa</taxon>
        <taxon>Chordata</taxon>
        <taxon>Craniata</taxon>
        <taxon>Vertebrata</taxon>
        <taxon>Euteleostomi</taxon>
        <taxon>Actinopterygii</taxon>
        <taxon>Neopterygii</taxon>
        <taxon>Teleostei</taxon>
        <taxon>Neoteleostei</taxon>
        <taxon>Acanthomorphata</taxon>
        <taxon>Ovalentaria</taxon>
        <taxon>Pomacentridae</taxon>
        <taxon>Amphiprion</taxon>
    </lineage>
</organism>
<keyword evidence="3" id="KW-0479">Metal-binding</keyword>
<dbReference type="InterPro" id="IPR018247">
    <property type="entry name" value="EF_Hand_1_Ca_BS"/>
</dbReference>
<reference evidence="12 13" key="1">
    <citation type="submission" date="2018-03" db="EMBL/GenBank/DDBJ databases">
        <title>Finding Nemo's genes: A chromosome-scale reference assembly of the genome of the orange clownfish Amphiprion percula.</title>
        <authorList>
            <person name="Lehmann R."/>
        </authorList>
    </citation>
    <scope>NUCLEOTIDE SEQUENCE</scope>
</reference>
<dbReference type="PANTHER" id="PTHR10183">
    <property type="entry name" value="CALPAIN"/>
    <property type="match status" value="1"/>
</dbReference>
<sequence>MPPPGVCLNIMEARSKQDGYGKFTSPERFFGQDFQQLKQYCLIKGVRYIDDMFPPDRSSIGQGLLSPSDLSRVVWLRPAKIAANPSFVLHGISRFDFGQGILGDCWVLASLGALTFQNHIFGQVVPLEQTFDQSYCGIFHFRFWRFGRWVDVVIDDKLPTINGRLIFVHSKNQNEFWPALLEKAYAKVCGSYTDMNAGTPAEALMDFTGGVHMCILLSEPPPNLWELMCRAGQSKTLMSCGTHKGATSANTVLPNGLVQSHAYTVSGVKQMVSRGQPVNLVRLWNPWGRGEWNGDWSDRSPLWQTVSPQDREMCLSVADDGEFWMTLQDFCKFFMDLDICGLSPDFLDGSSSGLWNTSIYEGRWVAGTTAGGCINNRDSFWTNPQFRVKVSGEYSEKEGEKNILVSLIQKPDKRNRRLVQNLHIGFTIFEMSEEQATQRGKFPASFFNTHAPVGQTKTYFNAREVMEFMMLKPGEYLIVPSTFNRNESASFVLTIHSKIETQCYENSNDHKHEPAEKRKKVRNAQEDENKKDFFRQYSDKYEEVDAEQLQRLLNENILKGDLKSGGFSIDACRSMVALMDTSITGKLNGGEFVRLWNKVVAYKDIFYLMDVSRTGTLSLTELRNAFIAAEFRISDDMLNLMALRYGASSGHMTLESFISLILRLDCMNKIFRELSDGKGMNLRESEVIKSHLLKFIDTFYKKFGVLVMYLFSH</sequence>
<evidence type="ECO:0000256" key="10">
    <source>
        <dbReference type="SAM" id="MobiDB-lite"/>
    </source>
</evidence>
<proteinExistence type="inferred from homology"/>
<dbReference type="FunFam" id="3.90.70.10:FF:000054">
    <property type="entry name" value="Calpain 14"/>
    <property type="match status" value="1"/>
</dbReference>
<dbReference type="FunFam" id="2.60.120.380:FF:000001">
    <property type="entry name" value="Calpain-1 catalytic subunit"/>
    <property type="match status" value="1"/>
</dbReference>
<dbReference type="InterPro" id="IPR036213">
    <property type="entry name" value="Calpain_III_sf"/>
</dbReference>
<dbReference type="STRING" id="161767.ENSAPEP00000025606"/>
<keyword evidence="4" id="KW-0677">Repeat</keyword>
<dbReference type="InterPro" id="IPR054069">
    <property type="entry name" value="CAPN3/13-like_C_EFh"/>
</dbReference>
<dbReference type="SUPFAM" id="SSF49758">
    <property type="entry name" value="Calpain large subunit, middle domain (domain III)"/>
    <property type="match status" value="1"/>
</dbReference>
<reference evidence="12" key="2">
    <citation type="submission" date="2025-08" db="UniProtKB">
        <authorList>
            <consortium name="Ensembl"/>
        </authorList>
    </citation>
    <scope>IDENTIFICATION</scope>
</reference>
<name>A0A3P8TLU4_AMPPE</name>
<evidence type="ECO:0000313" key="13">
    <source>
        <dbReference type="Proteomes" id="UP000265080"/>
    </source>
</evidence>
<evidence type="ECO:0000256" key="3">
    <source>
        <dbReference type="ARBA" id="ARBA00022723"/>
    </source>
</evidence>
<dbReference type="PROSITE" id="PS00139">
    <property type="entry name" value="THIOL_PROTEASE_CYS"/>
    <property type="match status" value="1"/>
</dbReference>
<dbReference type="GO" id="GO:0005737">
    <property type="term" value="C:cytoplasm"/>
    <property type="evidence" value="ECO:0007669"/>
    <property type="project" value="TreeGrafter"/>
</dbReference>
<feature type="active site" evidence="8 9">
    <location>
        <position position="261"/>
    </location>
</feature>
<dbReference type="GO" id="GO:0006508">
    <property type="term" value="P:proteolysis"/>
    <property type="evidence" value="ECO:0007669"/>
    <property type="project" value="UniProtKB-KW"/>
</dbReference>
<dbReference type="SUPFAM" id="SSF47473">
    <property type="entry name" value="EF-hand"/>
    <property type="match status" value="1"/>
</dbReference>
<dbReference type="InterPro" id="IPR033883">
    <property type="entry name" value="C2_III"/>
</dbReference>
<dbReference type="GeneTree" id="ENSGT00940000160421"/>
<keyword evidence="13" id="KW-1185">Reference proteome</keyword>
<comment type="similarity">
    <text evidence="1">Belongs to the peptidase C2 family.</text>
</comment>
<dbReference type="Pfam" id="PF21875">
    <property type="entry name" value="CAPN13-like_C_EFh"/>
    <property type="match status" value="1"/>
</dbReference>
<dbReference type="InterPro" id="IPR022682">
    <property type="entry name" value="Calpain_domain_III"/>
</dbReference>
<dbReference type="Proteomes" id="UP000265080">
    <property type="component" value="Chromosome 18"/>
</dbReference>
<evidence type="ECO:0000256" key="2">
    <source>
        <dbReference type="ARBA" id="ARBA00022670"/>
    </source>
</evidence>
<dbReference type="PROSITE" id="PS00018">
    <property type="entry name" value="EF_HAND_1"/>
    <property type="match status" value="1"/>
</dbReference>
<dbReference type="CDD" id="cd00214">
    <property type="entry name" value="Calpain_III"/>
    <property type="match status" value="1"/>
</dbReference>
<feature type="active site" evidence="8 9">
    <location>
        <position position="285"/>
    </location>
</feature>
<dbReference type="PROSITE" id="PS50203">
    <property type="entry name" value="CALPAIN_CAT"/>
    <property type="match status" value="1"/>
</dbReference>
<dbReference type="InterPro" id="IPR011992">
    <property type="entry name" value="EF-hand-dom_pair"/>
</dbReference>
<reference evidence="12" key="3">
    <citation type="submission" date="2025-09" db="UniProtKB">
        <authorList>
            <consortium name="Ensembl"/>
        </authorList>
    </citation>
    <scope>IDENTIFICATION</scope>
</reference>
<dbReference type="InterPro" id="IPR038765">
    <property type="entry name" value="Papain-like_cys_pep_sf"/>
</dbReference>
<dbReference type="GO" id="GO:0004198">
    <property type="term" value="F:calcium-dependent cysteine-type endopeptidase activity"/>
    <property type="evidence" value="ECO:0007669"/>
    <property type="project" value="InterPro"/>
</dbReference>
<dbReference type="Gene3D" id="3.90.70.10">
    <property type="entry name" value="Cysteine proteinases"/>
    <property type="match status" value="1"/>
</dbReference>